<evidence type="ECO:0000313" key="2">
    <source>
        <dbReference type="EMBL" id="AJZ75271.1"/>
    </source>
</evidence>
<keyword evidence="3" id="KW-1185">Reference proteome</keyword>
<sequence length="95" mass="10671">MEETKQIAQHPPYTYFVRNDPIMPAALDVFTILNKHGKTILLAKGLNIPAAVAIANIIVEKMLHNSCKTDYIKLDSENEFGKRMISTIEISISKN</sequence>
<protein>
    <recommendedName>
        <fullName evidence="1">DNA/RNA-binding protein Alba-like domain-containing protein</fullName>
    </recommendedName>
</protein>
<accession>A0A3G1B2W2</accession>
<dbReference type="EMBL" id="CP011097">
    <property type="protein sequence ID" value="AJZ75271.1"/>
    <property type="molecule type" value="Genomic_DNA"/>
</dbReference>
<evidence type="ECO:0000313" key="3">
    <source>
        <dbReference type="Proteomes" id="UP000266745"/>
    </source>
</evidence>
<dbReference type="Pfam" id="PF01918">
    <property type="entry name" value="Alba"/>
    <property type="match status" value="1"/>
</dbReference>
<dbReference type="Proteomes" id="UP000266745">
    <property type="component" value="Chromosome"/>
</dbReference>
<dbReference type="KEGG" id="tah:SU86_001460"/>
<organism evidence="2 3">
    <name type="scientific">Candidatus Nitrosotenuis cloacae</name>
    <dbReference type="NCBI Taxonomy" id="1603555"/>
    <lineage>
        <taxon>Archaea</taxon>
        <taxon>Nitrososphaerota</taxon>
        <taxon>Candidatus Nitrosotenuis</taxon>
    </lineage>
</organism>
<dbReference type="GO" id="GO:0003676">
    <property type="term" value="F:nucleic acid binding"/>
    <property type="evidence" value="ECO:0007669"/>
    <property type="project" value="InterPro"/>
</dbReference>
<dbReference type="SUPFAM" id="SSF82704">
    <property type="entry name" value="AlbA-like"/>
    <property type="match status" value="1"/>
</dbReference>
<feature type="domain" description="DNA/RNA-binding protein Alba-like" evidence="1">
    <location>
        <begin position="16"/>
        <end position="64"/>
    </location>
</feature>
<gene>
    <name evidence="2" type="ORF">SU86_001460</name>
</gene>
<dbReference type="InterPro" id="IPR036882">
    <property type="entry name" value="Alba-like_dom_sf"/>
</dbReference>
<dbReference type="STRING" id="1603555.SU86_001460"/>
<dbReference type="Gene3D" id="3.30.110.20">
    <property type="entry name" value="Alba-like domain"/>
    <property type="match status" value="1"/>
</dbReference>
<dbReference type="InterPro" id="IPR002775">
    <property type="entry name" value="DNA/RNA-bd_Alba-like"/>
</dbReference>
<proteinExistence type="predicted"/>
<dbReference type="AlphaFoldDB" id="A0A3G1B2W2"/>
<name>A0A3G1B2W2_9ARCH</name>
<reference evidence="2 3" key="1">
    <citation type="journal article" date="2016" name="Sci. Rep.">
        <title>A novel ammonia-oxidizing archaeon from wastewater treatment plant: Its enrichment, physiological and genomic characteristics.</title>
        <authorList>
            <person name="Li Y."/>
            <person name="Ding K."/>
            <person name="Wen X."/>
            <person name="Zhang B."/>
            <person name="Shen B."/>
            <person name="Yang Y."/>
        </authorList>
    </citation>
    <scope>NUCLEOTIDE SEQUENCE [LARGE SCALE GENOMIC DNA]</scope>
    <source>
        <strain evidence="2 3">SAT1</strain>
    </source>
</reference>
<evidence type="ECO:0000259" key="1">
    <source>
        <dbReference type="Pfam" id="PF01918"/>
    </source>
</evidence>